<proteinExistence type="predicted"/>
<evidence type="ECO:0000313" key="2">
    <source>
        <dbReference type="Proteomes" id="UP000199529"/>
    </source>
</evidence>
<dbReference type="STRING" id="418495.SAMN05216215_1004230"/>
<dbReference type="AlphaFoldDB" id="A0A1H2V7T5"/>
<accession>A0A1H2V7T5</accession>
<sequence length="112" mass="11841">METPLRQQIRSWLADAFAGAGADLRMGLSAFRDAGLPEPEMTMEAVAGGGSRSAAFGWSNIVQGIVPPMKRLGIATAEDVAPDTLTERLLADAEEHNAIVVGPCLYGAWVTE</sequence>
<dbReference type="EMBL" id="FNOK01000004">
    <property type="protein sequence ID" value="SDW64396.1"/>
    <property type="molecule type" value="Genomic_DNA"/>
</dbReference>
<protein>
    <submittedName>
        <fullName evidence="1">Uncharacterized protein</fullName>
    </submittedName>
</protein>
<organism evidence="1 2">
    <name type="scientific">Saccharopolyspora shandongensis</name>
    <dbReference type="NCBI Taxonomy" id="418495"/>
    <lineage>
        <taxon>Bacteria</taxon>
        <taxon>Bacillati</taxon>
        <taxon>Actinomycetota</taxon>
        <taxon>Actinomycetes</taxon>
        <taxon>Pseudonocardiales</taxon>
        <taxon>Pseudonocardiaceae</taxon>
        <taxon>Saccharopolyspora</taxon>
    </lineage>
</organism>
<dbReference type="Proteomes" id="UP000199529">
    <property type="component" value="Unassembled WGS sequence"/>
</dbReference>
<evidence type="ECO:0000313" key="1">
    <source>
        <dbReference type="EMBL" id="SDW64396.1"/>
    </source>
</evidence>
<reference evidence="2" key="1">
    <citation type="submission" date="2016-10" db="EMBL/GenBank/DDBJ databases">
        <authorList>
            <person name="Varghese N."/>
            <person name="Submissions S."/>
        </authorList>
    </citation>
    <scope>NUCLEOTIDE SEQUENCE [LARGE SCALE GENOMIC DNA]</scope>
    <source>
        <strain evidence="2">CGMCC 4.3530</strain>
    </source>
</reference>
<dbReference type="RefSeq" id="WP_093262222.1">
    <property type="nucleotide sequence ID" value="NZ_FNOK01000004.1"/>
</dbReference>
<dbReference type="OrthoDB" id="3636702at2"/>
<keyword evidence="2" id="KW-1185">Reference proteome</keyword>
<name>A0A1H2V7T5_9PSEU</name>
<gene>
    <name evidence="1" type="ORF">SAMN05216215_1004230</name>
</gene>